<reference evidence="11 13" key="2">
    <citation type="journal article" date="2016" name="Front. Microbiol.">
        <title>Industrial Acetogenic Biocatalysts: A Comparative Metabolic and Genomic Analysis.</title>
        <authorList>
            <person name="Bengelsdorf F."/>
            <person name="Poehlein A."/>
            <person name="Sonja S."/>
            <person name="Erz C."/>
            <person name="Hummel T."/>
            <person name="Hoffmeister S."/>
            <person name="Daniel R."/>
            <person name="Durre P."/>
        </authorList>
    </citation>
    <scope>NUCLEOTIDE SEQUENCE [LARGE SCALE GENOMIC DNA]</scope>
    <source>
        <strain evidence="11 13">PTA-10522</strain>
    </source>
</reference>
<keyword evidence="3 8" id="KW-0813">Transport</keyword>
<feature type="transmembrane region" description="Helical" evidence="8">
    <location>
        <begin position="137"/>
        <end position="159"/>
    </location>
</feature>
<dbReference type="RefSeq" id="WP_063599977.1">
    <property type="nucleotide sequence ID" value="NZ_LITQ01000001.1"/>
</dbReference>
<dbReference type="PROSITE" id="PS50928">
    <property type="entry name" value="ABC_TM1"/>
    <property type="match status" value="1"/>
</dbReference>
<dbReference type="FunFam" id="1.10.3720.10:FF:000002">
    <property type="entry name" value="D-methionine ABC transporter permease MetI"/>
    <property type="match status" value="1"/>
</dbReference>
<dbReference type="CDD" id="cd06261">
    <property type="entry name" value="TM_PBP2"/>
    <property type="match status" value="1"/>
</dbReference>
<evidence type="ECO:0000256" key="6">
    <source>
        <dbReference type="ARBA" id="ARBA00022989"/>
    </source>
</evidence>
<dbReference type="PANTHER" id="PTHR30450">
    <property type="entry name" value="ABC TRANSPORTER PERMEASE"/>
    <property type="match status" value="1"/>
</dbReference>
<dbReference type="InterPro" id="IPR000515">
    <property type="entry name" value="MetI-like"/>
</dbReference>
<dbReference type="AlphaFoldDB" id="A0A166UNV9"/>
<name>A0A166UNV9_9CLOT</name>
<dbReference type="Gene3D" id="1.10.3720.10">
    <property type="entry name" value="MetI-like"/>
    <property type="match status" value="1"/>
</dbReference>
<comment type="similarity">
    <text evidence="2">Belongs to the binding-protein-dependent transport system permease family. CysTW subfamily.</text>
</comment>
<evidence type="ECO:0000259" key="9">
    <source>
        <dbReference type="PROSITE" id="PS50928"/>
    </source>
</evidence>
<dbReference type="PATRIC" id="fig|1705578.3.peg.331"/>
<feature type="transmembrane region" description="Helical" evidence="8">
    <location>
        <begin position="66"/>
        <end position="87"/>
    </location>
</feature>
<dbReference type="Proteomes" id="UP000093694">
    <property type="component" value="Unassembled WGS sequence"/>
</dbReference>
<evidence type="ECO:0000256" key="7">
    <source>
        <dbReference type="ARBA" id="ARBA00023136"/>
    </source>
</evidence>
<evidence type="ECO:0000256" key="2">
    <source>
        <dbReference type="ARBA" id="ARBA00007069"/>
    </source>
</evidence>
<keyword evidence="4" id="KW-1003">Cell membrane</keyword>
<comment type="caution">
    <text evidence="10">The sequence shown here is derived from an EMBL/GenBank/DDBJ whole genome shotgun (WGS) entry which is preliminary data.</text>
</comment>
<protein>
    <submittedName>
        <fullName evidence="10">Methionine import system permease protein MetP</fullName>
    </submittedName>
</protein>
<evidence type="ECO:0000256" key="1">
    <source>
        <dbReference type="ARBA" id="ARBA00004651"/>
    </source>
</evidence>
<dbReference type="EMBL" id="LITQ01000001">
    <property type="protein sequence ID" value="OAA95100.1"/>
    <property type="molecule type" value="Genomic_DNA"/>
</dbReference>
<keyword evidence="7 8" id="KW-0472">Membrane</keyword>
<dbReference type="GO" id="GO:0048473">
    <property type="term" value="P:D-methionine transmembrane transport"/>
    <property type="evidence" value="ECO:0007669"/>
    <property type="project" value="TreeGrafter"/>
</dbReference>
<dbReference type="Proteomes" id="UP000077384">
    <property type="component" value="Unassembled WGS sequence"/>
</dbReference>
<keyword evidence="6 8" id="KW-1133">Transmembrane helix</keyword>
<comment type="subcellular location">
    <subcellularLocation>
        <location evidence="1 8">Cell membrane</location>
        <topology evidence="1 8">Multi-pass membrane protein</topology>
    </subcellularLocation>
</comment>
<evidence type="ECO:0000256" key="3">
    <source>
        <dbReference type="ARBA" id="ARBA00022448"/>
    </source>
</evidence>
<feature type="transmembrane region" description="Helical" evidence="8">
    <location>
        <begin position="166"/>
        <end position="186"/>
    </location>
</feature>
<dbReference type="InterPro" id="IPR035906">
    <property type="entry name" value="MetI-like_sf"/>
</dbReference>
<proteinExistence type="inferred from homology"/>
<evidence type="ECO:0000313" key="11">
    <source>
        <dbReference type="EMBL" id="OBR97552.1"/>
    </source>
</evidence>
<evidence type="ECO:0000256" key="4">
    <source>
        <dbReference type="ARBA" id="ARBA00022475"/>
    </source>
</evidence>
<keyword evidence="13" id="KW-1185">Reference proteome</keyword>
<dbReference type="Pfam" id="PF00528">
    <property type="entry name" value="BPD_transp_1"/>
    <property type="match status" value="1"/>
</dbReference>
<feature type="transmembrane region" description="Helical" evidence="8">
    <location>
        <begin position="192"/>
        <end position="215"/>
    </location>
</feature>
<evidence type="ECO:0000313" key="10">
    <source>
        <dbReference type="EMBL" id="OAA95100.1"/>
    </source>
</evidence>
<feature type="transmembrane region" description="Helical" evidence="8">
    <location>
        <begin position="20"/>
        <end position="45"/>
    </location>
</feature>
<accession>A0A166UNV9</accession>
<dbReference type="GO" id="GO:0005886">
    <property type="term" value="C:plasma membrane"/>
    <property type="evidence" value="ECO:0007669"/>
    <property type="project" value="UniProtKB-SubCell"/>
</dbReference>
<keyword evidence="5 8" id="KW-0812">Transmembrane</keyword>
<reference evidence="10 12" key="1">
    <citation type="journal article" date="2015" name="Biotechnol. Bioeng.">
        <title>Genome sequence and phenotypic characterization of Caulobacter segnis.</title>
        <authorList>
            <person name="Patel S."/>
            <person name="Fletcher B."/>
            <person name="Scott D.C."/>
            <person name="Ely B."/>
        </authorList>
    </citation>
    <scope>NUCLEOTIDE SEQUENCE [LARGE SCALE GENOMIC DNA]</scope>
    <source>
        <strain evidence="10 12">PS02</strain>
    </source>
</reference>
<evidence type="ECO:0000256" key="5">
    <source>
        <dbReference type="ARBA" id="ARBA00022692"/>
    </source>
</evidence>
<gene>
    <name evidence="10" type="primary">metP_1</name>
    <name evidence="11" type="ORF">CLCOS_02670</name>
    <name evidence="10" type="ORF">WX73_01509</name>
</gene>
<dbReference type="SUPFAM" id="SSF161098">
    <property type="entry name" value="MetI-like"/>
    <property type="match status" value="1"/>
</dbReference>
<evidence type="ECO:0000313" key="12">
    <source>
        <dbReference type="Proteomes" id="UP000077384"/>
    </source>
</evidence>
<organism evidence="10 12">
    <name type="scientific">Clostridium coskatii</name>
    <dbReference type="NCBI Taxonomy" id="1705578"/>
    <lineage>
        <taxon>Bacteria</taxon>
        <taxon>Bacillati</taxon>
        <taxon>Bacillota</taxon>
        <taxon>Clostridia</taxon>
        <taxon>Eubacteriales</taxon>
        <taxon>Clostridiaceae</taxon>
        <taxon>Clostridium</taxon>
    </lineage>
</organism>
<dbReference type="PANTHER" id="PTHR30450:SF1">
    <property type="entry name" value="D-METHIONINE TRANSPORT SYSTEM PERMEASE PROTEIN METI-RELATED"/>
    <property type="match status" value="1"/>
</dbReference>
<evidence type="ECO:0000313" key="13">
    <source>
        <dbReference type="Proteomes" id="UP000093694"/>
    </source>
</evidence>
<sequence>MGIDFSDLIFKIIFPELLRTLQMVFLTTIYATILGFILAIILIVVCKDGLKSNKYIYGVLDTLINIIRSFPFIILMVTIIPFTRFIVGTSIGEKAAVVPLTITAAPYIARIIESSLKEVDKNLIEVAKSFGASNFQIIFRIMISEGLPSIIAGITLATISILGASAVAGTVGAGGLGAIAITYGYQNFDETIMYGTVCVIIVLVQIIQSLGGFLYNKLK</sequence>
<dbReference type="EMBL" id="LROR01000022">
    <property type="protein sequence ID" value="OBR97552.1"/>
    <property type="molecule type" value="Genomic_DNA"/>
</dbReference>
<evidence type="ECO:0000256" key="8">
    <source>
        <dbReference type="RuleBase" id="RU363032"/>
    </source>
</evidence>
<feature type="domain" description="ABC transmembrane type-1" evidence="9">
    <location>
        <begin position="17"/>
        <end position="215"/>
    </location>
</feature>
<dbReference type="InterPro" id="IPR051322">
    <property type="entry name" value="AA_ABC_Transporter_Permease"/>
</dbReference>